<gene>
    <name evidence="3" type="ORF">MBM_03813</name>
</gene>
<dbReference type="EMBL" id="JH921434">
    <property type="protein sequence ID" value="EKD18041.1"/>
    <property type="molecule type" value="Genomic_DNA"/>
</dbReference>
<dbReference type="InParanoid" id="K1WYE2"/>
<evidence type="ECO:0000259" key="2">
    <source>
        <dbReference type="PROSITE" id="PS50948"/>
    </source>
</evidence>
<dbReference type="PROSITE" id="PS50948">
    <property type="entry name" value="PAN"/>
    <property type="match status" value="1"/>
</dbReference>
<dbReference type="GeneID" id="18759748"/>
<organism evidence="3 4">
    <name type="scientific">Marssonina brunnea f. sp. multigermtubi (strain MB_m1)</name>
    <name type="common">Marssonina leaf spot fungus</name>
    <dbReference type="NCBI Taxonomy" id="1072389"/>
    <lineage>
        <taxon>Eukaryota</taxon>
        <taxon>Fungi</taxon>
        <taxon>Dikarya</taxon>
        <taxon>Ascomycota</taxon>
        <taxon>Pezizomycotina</taxon>
        <taxon>Leotiomycetes</taxon>
        <taxon>Helotiales</taxon>
        <taxon>Drepanopezizaceae</taxon>
        <taxon>Drepanopeziza</taxon>
    </lineage>
</organism>
<feature type="signal peptide" evidence="1">
    <location>
        <begin position="1"/>
        <end position="22"/>
    </location>
</feature>
<dbReference type="KEGG" id="mbe:MBM_03813"/>
<name>K1WYE2_MARBU</name>
<keyword evidence="1" id="KW-0732">Signal</keyword>
<sequence>MHLLMLCIRLGAAAALSSQVLAIRTTKPHTTKSHTTKSHSAKNPYTEPIRVLTITSDPKSPTGTSSASASFPTTTNTYAHGNPLCAIPGFTLVPGSYNETIQQASGSTLKCCLAACVADDGDFATGRYKCMSIAFNARYGECLFFDAFVEDTQLEIDASSEFVHYDLPCEVE</sequence>
<dbReference type="Proteomes" id="UP000006753">
    <property type="component" value="Unassembled WGS sequence"/>
</dbReference>
<evidence type="ECO:0000256" key="1">
    <source>
        <dbReference type="SAM" id="SignalP"/>
    </source>
</evidence>
<proteinExistence type="predicted"/>
<reference evidence="3 4" key="1">
    <citation type="journal article" date="2012" name="BMC Genomics">
        <title>Sequencing the genome of Marssonina brunnea reveals fungus-poplar co-evolution.</title>
        <authorList>
            <person name="Zhu S."/>
            <person name="Cao Y.-Z."/>
            <person name="Jiang C."/>
            <person name="Tan B.-Y."/>
            <person name="Wang Z."/>
            <person name="Feng S."/>
            <person name="Zhang L."/>
            <person name="Su X.-H."/>
            <person name="Brejova B."/>
            <person name="Vinar T."/>
            <person name="Xu M."/>
            <person name="Wang M.-X."/>
            <person name="Zhang S.-G."/>
            <person name="Huang M.-R."/>
            <person name="Wu R."/>
            <person name="Zhou Y."/>
        </authorList>
    </citation>
    <scope>NUCLEOTIDE SEQUENCE [LARGE SCALE GENOMIC DNA]</scope>
    <source>
        <strain evidence="3 4">MB_m1</strain>
    </source>
</reference>
<evidence type="ECO:0000313" key="4">
    <source>
        <dbReference type="Proteomes" id="UP000006753"/>
    </source>
</evidence>
<dbReference type="HOGENOM" id="CLU_1555599_0_0_1"/>
<dbReference type="RefSeq" id="XP_007291702.1">
    <property type="nucleotide sequence ID" value="XM_007291640.1"/>
</dbReference>
<evidence type="ECO:0000313" key="3">
    <source>
        <dbReference type="EMBL" id="EKD18041.1"/>
    </source>
</evidence>
<dbReference type="OrthoDB" id="3556210at2759"/>
<dbReference type="AlphaFoldDB" id="K1WYE2"/>
<dbReference type="InterPro" id="IPR003609">
    <property type="entry name" value="Pan_app"/>
</dbReference>
<protein>
    <recommendedName>
        <fullName evidence="2">Apple domain-containing protein</fullName>
    </recommendedName>
</protein>
<accession>K1WYE2</accession>
<feature type="domain" description="Apple" evidence="2">
    <location>
        <begin position="85"/>
        <end position="169"/>
    </location>
</feature>
<dbReference type="eggNOG" id="ENOG502T1AT">
    <property type="taxonomic scope" value="Eukaryota"/>
</dbReference>
<feature type="chain" id="PRO_5003853226" description="Apple domain-containing protein" evidence="1">
    <location>
        <begin position="23"/>
        <end position="172"/>
    </location>
</feature>
<keyword evidence="4" id="KW-1185">Reference proteome</keyword>
<dbReference type="SUPFAM" id="SSF57414">
    <property type="entry name" value="Hairpin loop containing domain-like"/>
    <property type="match status" value="1"/>
</dbReference>